<name>A0A2S7SWT2_9BACT</name>
<gene>
    <name evidence="3" type="ORF">CJD36_013535</name>
</gene>
<keyword evidence="4" id="KW-1185">Reference proteome</keyword>
<dbReference type="RefSeq" id="WP_105039713.1">
    <property type="nucleotide sequence ID" value="NZ_PPSL01000003.1"/>
</dbReference>
<dbReference type="PANTHER" id="PTHR42954:SF2">
    <property type="entry name" value="FE(2+) TRANSPORT PROTEIN A"/>
    <property type="match status" value="1"/>
</dbReference>
<dbReference type="InterPro" id="IPR038157">
    <property type="entry name" value="FeoA_core_dom"/>
</dbReference>
<dbReference type="AlphaFoldDB" id="A0A2S7SWT2"/>
<organism evidence="3 4">
    <name type="scientific">Flavipsychrobacter stenotrophus</name>
    <dbReference type="NCBI Taxonomy" id="2077091"/>
    <lineage>
        <taxon>Bacteria</taxon>
        <taxon>Pseudomonadati</taxon>
        <taxon>Bacteroidota</taxon>
        <taxon>Chitinophagia</taxon>
        <taxon>Chitinophagales</taxon>
        <taxon>Chitinophagaceae</taxon>
        <taxon>Flavipsychrobacter</taxon>
    </lineage>
</organism>
<dbReference type="InterPro" id="IPR007167">
    <property type="entry name" value="Fe-transptr_FeoA-like"/>
</dbReference>
<accession>A0A2S7SWT2</accession>
<protein>
    <submittedName>
        <fullName evidence="3">Ferrous iron transport protein A</fullName>
    </submittedName>
</protein>
<dbReference type="Proteomes" id="UP000239872">
    <property type="component" value="Unassembled WGS sequence"/>
</dbReference>
<reference evidence="3 4" key="1">
    <citation type="submission" date="2018-01" db="EMBL/GenBank/DDBJ databases">
        <title>A novel member of the phylum Bacteroidetes isolated from glacier ice.</title>
        <authorList>
            <person name="Liu Q."/>
            <person name="Xin Y.-H."/>
        </authorList>
    </citation>
    <scope>NUCLEOTIDE SEQUENCE [LARGE SCALE GENOMIC DNA]</scope>
    <source>
        <strain evidence="3 4">RB1R16</strain>
    </source>
</reference>
<evidence type="ECO:0000256" key="1">
    <source>
        <dbReference type="ARBA" id="ARBA00023004"/>
    </source>
</evidence>
<dbReference type="EMBL" id="PPSL01000003">
    <property type="protein sequence ID" value="PQJ10986.1"/>
    <property type="molecule type" value="Genomic_DNA"/>
</dbReference>
<keyword evidence="1" id="KW-0408">Iron</keyword>
<dbReference type="InterPro" id="IPR008988">
    <property type="entry name" value="Transcriptional_repressor_C"/>
</dbReference>
<dbReference type="Gene3D" id="2.30.30.90">
    <property type="match status" value="1"/>
</dbReference>
<feature type="domain" description="Ferrous iron transporter FeoA-like" evidence="2">
    <location>
        <begin position="9"/>
        <end position="80"/>
    </location>
</feature>
<dbReference type="SUPFAM" id="SSF50037">
    <property type="entry name" value="C-terminal domain of transcriptional repressors"/>
    <property type="match status" value="1"/>
</dbReference>
<sequence>MIVEEGKTIRLSQLHAGTKAVIHSHDESEFQLTLMEMGCIPGEPVWVEMIAPLGDPMAIQIAGYYLSLRKQDADKIWVTLNK</sequence>
<evidence type="ECO:0000259" key="2">
    <source>
        <dbReference type="SMART" id="SM00899"/>
    </source>
</evidence>
<dbReference type="SMART" id="SM00899">
    <property type="entry name" value="FeoA"/>
    <property type="match status" value="1"/>
</dbReference>
<evidence type="ECO:0000313" key="4">
    <source>
        <dbReference type="Proteomes" id="UP000239872"/>
    </source>
</evidence>
<dbReference type="InterPro" id="IPR052713">
    <property type="entry name" value="FeoA"/>
</dbReference>
<dbReference type="PANTHER" id="PTHR42954">
    <property type="entry name" value="FE(2+) TRANSPORT PROTEIN A"/>
    <property type="match status" value="1"/>
</dbReference>
<evidence type="ECO:0000313" key="3">
    <source>
        <dbReference type="EMBL" id="PQJ10986.1"/>
    </source>
</evidence>
<comment type="caution">
    <text evidence="3">The sequence shown here is derived from an EMBL/GenBank/DDBJ whole genome shotgun (WGS) entry which is preliminary data.</text>
</comment>
<dbReference type="OrthoDB" id="9811076at2"/>
<proteinExistence type="predicted"/>
<dbReference type="Pfam" id="PF04023">
    <property type="entry name" value="FeoA"/>
    <property type="match status" value="1"/>
</dbReference>
<dbReference type="GO" id="GO:0046914">
    <property type="term" value="F:transition metal ion binding"/>
    <property type="evidence" value="ECO:0007669"/>
    <property type="project" value="InterPro"/>
</dbReference>